<evidence type="ECO:0000313" key="1">
    <source>
        <dbReference type="EMBL" id="QQP39779.1"/>
    </source>
</evidence>
<evidence type="ECO:0000313" key="2">
    <source>
        <dbReference type="Proteomes" id="UP000595437"/>
    </source>
</evidence>
<dbReference type="Proteomes" id="UP000595437">
    <property type="component" value="Chromosome 9"/>
</dbReference>
<organism evidence="1 2">
    <name type="scientific">Caligus rogercresseyi</name>
    <name type="common">Sea louse</name>
    <dbReference type="NCBI Taxonomy" id="217165"/>
    <lineage>
        <taxon>Eukaryota</taxon>
        <taxon>Metazoa</taxon>
        <taxon>Ecdysozoa</taxon>
        <taxon>Arthropoda</taxon>
        <taxon>Crustacea</taxon>
        <taxon>Multicrustacea</taxon>
        <taxon>Hexanauplia</taxon>
        <taxon>Copepoda</taxon>
        <taxon>Siphonostomatoida</taxon>
        <taxon>Caligidae</taxon>
        <taxon>Caligus</taxon>
    </lineage>
</organism>
<sequence>MWGLMKFRTSSKYCQRSVRTSEAIKWVREKICRYPKRSKRKMAMEEGISD</sequence>
<gene>
    <name evidence="1" type="ORF">FKW44_013601</name>
</gene>
<name>A0A7T8GXQ7_CALRO</name>
<dbReference type="AlphaFoldDB" id="A0A7T8GXQ7"/>
<keyword evidence="2" id="KW-1185">Reference proteome</keyword>
<accession>A0A7T8GXQ7</accession>
<reference evidence="2" key="1">
    <citation type="submission" date="2021-01" db="EMBL/GenBank/DDBJ databases">
        <title>Caligus Genome Assembly.</title>
        <authorList>
            <person name="Gallardo-Escarate C."/>
        </authorList>
    </citation>
    <scope>NUCLEOTIDE SEQUENCE [LARGE SCALE GENOMIC DNA]</scope>
</reference>
<protein>
    <submittedName>
        <fullName evidence="1">Uncharacterized protein</fullName>
    </submittedName>
</protein>
<proteinExistence type="predicted"/>
<dbReference type="EMBL" id="CP045898">
    <property type="protein sequence ID" value="QQP39779.1"/>
    <property type="molecule type" value="Genomic_DNA"/>
</dbReference>